<dbReference type="AlphaFoldDB" id="A0A917BZY8"/>
<reference evidence="2" key="1">
    <citation type="journal article" date="2014" name="Int. J. Syst. Evol. Microbiol.">
        <title>Complete genome sequence of Corynebacterium casei LMG S-19264T (=DSM 44701T), isolated from a smear-ripened cheese.</title>
        <authorList>
            <consortium name="US DOE Joint Genome Institute (JGI-PGF)"/>
            <person name="Walter F."/>
            <person name="Albersmeier A."/>
            <person name="Kalinowski J."/>
            <person name="Ruckert C."/>
        </authorList>
    </citation>
    <scope>NUCLEOTIDE SEQUENCE</scope>
    <source>
        <strain evidence="2">CGMCC 1.16134</strain>
    </source>
</reference>
<name>A0A917BZY8_9BACL</name>
<reference evidence="2" key="2">
    <citation type="submission" date="2020-09" db="EMBL/GenBank/DDBJ databases">
        <authorList>
            <person name="Sun Q."/>
            <person name="Zhou Y."/>
        </authorList>
    </citation>
    <scope>NUCLEOTIDE SEQUENCE</scope>
    <source>
        <strain evidence="2">CGMCC 1.16134</strain>
    </source>
</reference>
<proteinExistence type="predicted"/>
<feature type="transmembrane region" description="Helical" evidence="1">
    <location>
        <begin position="7"/>
        <end position="26"/>
    </location>
</feature>
<keyword evidence="1" id="KW-0812">Transmembrane</keyword>
<keyword evidence="1" id="KW-0472">Membrane</keyword>
<dbReference type="RefSeq" id="WP_189021852.1">
    <property type="nucleotide sequence ID" value="NZ_BMKR01000001.1"/>
</dbReference>
<accession>A0A917BZY8</accession>
<feature type="transmembrane region" description="Helical" evidence="1">
    <location>
        <begin position="61"/>
        <end position="87"/>
    </location>
</feature>
<evidence type="ECO:0000256" key="1">
    <source>
        <dbReference type="SAM" id="Phobius"/>
    </source>
</evidence>
<sequence length="100" mass="10862">MQTNKGNGLAVVLIVLGGIMLLGMALPLIHGMFRLIFPVLLVVLGYLGIKNGRKFIGWGLMFIGVMTLIAKLSWLIGPLLGVALIVWGVSVLNNKRRSTY</sequence>
<dbReference type="EMBL" id="BMKR01000001">
    <property type="protein sequence ID" value="GGF61357.1"/>
    <property type="molecule type" value="Genomic_DNA"/>
</dbReference>
<gene>
    <name evidence="2" type="ORF">GCM10010912_03240</name>
</gene>
<keyword evidence="1" id="KW-1133">Transmembrane helix</keyword>
<keyword evidence="3" id="KW-1185">Reference proteome</keyword>
<feature type="transmembrane region" description="Helical" evidence="1">
    <location>
        <begin position="32"/>
        <end position="49"/>
    </location>
</feature>
<protein>
    <submittedName>
        <fullName evidence="2">Uncharacterized protein</fullName>
    </submittedName>
</protein>
<dbReference type="Proteomes" id="UP000637643">
    <property type="component" value="Unassembled WGS sequence"/>
</dbReference>
<comment type="caution">
    <text evidence="2">The sequence shown here is derived from an EMBL/GenBank/DDBJ whole genome shotgun (WGS) entry which is preliminary data.</text>
</comment>
<evidence type="ECO:0000313" key="3">
    <source>
        <dbReference type="Proteomes" id="UP000637643"/>
    </source>
</evidence>
<organism evidence="2 3">
    <name type="scientific">Paenibacillus albidus</name>
    <dbReference type="NCBI Taxonomy" id="2041023"/>
    <lineage>
        <taxon>Bacteria</taxon>
        <taxon>Bacillati</taxon>
        <taxon>Bacillota</taxon>
        <taxon>Bacilli</taxon>
        <taxon>Bacillales</taxon>
        <taxon>Paenibacillaceae</taxon>
        <taxon>Paenibacillus</taxon>
    </lineage>
</organism>
<evidence type="ECO:0000313" key="2">
    <source>
        <dbReference type="EMBL" id="GGF61357.1"/>
    </source>
</evidence>